<organism evidence="2 3">
    <name type="scientific">Hevea brasiliensis</name>
    <name type="common">Para rubber tree</name>
    <name type="synonym">Siphonia brasiliensis</name>
    <dbReference type="NCBI Taxonomy" id="3981"/>
    <lineage>
        <taxon>Eukaryota</taxon>
        <taxon>Viridiplantae</taxon>
        <taxon>Streptophyta</taxon>
        <taxon>Embryophyta</taxon>
        <taxon>Tracheophyta</taxon>
        <taxon>Spermatophyta</taxon>
        <taxon>Magnoliopsida</taxon>
        <taxon>eudicotyledons</taxon>
        <taxon>Gunneridae</taxon>
        <taxon>Pentapetalae</taxon>
        <taxon>rosids</taxon>
        <taxon>fabids</taxon>
        <taxon>Malpighiales</taxon>
        <taxon>Euphorbiaceae</taxon>
        <taxon>Crotonoideae</taxon>
        <taxon>Micrandreae</taxon>
        <taxon>Hevea</taxon>
    </lineage>
</organism>
<dbReference type="AlphaFoldDB" id="A0A6A6MPC3"/>
<dbReference type="Proteomes" id="UP000467840">
    <property type="component" value="Chromosome 15"/>
</dbReference>
<evidence type="ECO:0000313" key="2">
    <source>
        <dbReference type="EMBL" id="KAF2315692.1"/>
    </source>
</evidence>
<evidence type="ECO:0000313" key="3">
    <source>
        <dbReference type="Proteomes" id="UP000467840"/>
    </source>
</evidence>
<dbReference type="EMBL" id="JAAGAX010000005">
    <property type="protein sequence ID" value="KAF2315692.1"/>
    <property type="molecule type" value="Genomic_DNA"/>
</dbReference>
<proteinExistence type="predicted"/>
<gene>
    <name evidence="2" type="ORF">GH714_040221</name>
</gene>
<comment type="caution">
    <text evidence="2">The sequence shown here is derived from an EMBL/GenBank/DDBJ whole genome shotgun (WGS) entry which is preliminary data.</text>
</comment>
<evidence type="ECO:0000256" key="1">
    <source>
        <dbReference type="SAM" id="MobiDB-lite"/>
    </source>
</evidence>
<protein>
    <submittedName>
        <fullName evidence="2">Uncharacterized protein</fullName>
    </submittedName>
</protein>
<feature type="region of interest" description="Disordered" evidence="1">
    <location>
        <begin position="133"/>
        <end position="160"/>
    </location>
</feature>
<reference evidence="2 3" key="1">
    <citation type="journal article" date="2020" name="Mol. Plant">
        <title>The Chromosome-Based Rubber Tree Genome Provides New Insights into Spurge Genome Evolution and Rubber Biosynthesis.</title>
        <authorList>
            <person name="Liu J."/>
            <person name="Shi C."/>
            <person name="Shi C.C."/>
            <person name="Li W."/>
            <person name="Zhang Q.J."/>
            <person name="Zhang Y."/>
            <person name="Li K."/>
            <person name="Lu H.F."/>
            <person name="Shi C."/>
            <person name="Zhu S.T."/>
            <person name="Xiao Z.Y."/>
            <person name="Nan H."/>
            <person name="Yue Y."/>
            <person name="Zhu X.G."/>
            <person name="Wu Y."/>
            <person name="Hong X.N."/>
            <person name="Fan G.Y."/>
            <person name="Tong Y."/>
            <person name="Zhang D."/>
            <person name="Mao C.L."/>
            <person name="Liu Y.L."/>
            <person name="Hao S.J."/>
            <person name="Liu W.Q."/>
            <person name="Lv M.Q."/>
            <person name="Zhang H.B."/>
            <person name="Liu Y."/>
            <person name="Hu-Tang G.R."/>
            <person name="Wang J.P."/>
            <person name="Wang J.H."/>
            <person name="Sun Y.H."/>
            <person name="Ni S.B."/>
            <person name="Chen W.B."/>
            <person name="Zhang X.C."/>
            <person name="Jiao Y.N."/>
            <person name="Eichler E.E."/>
            <person name="Li G.H."/>
            <person name="Liu X."/>
            <person name="Gao L.Z."/>
        </authorList>
    </citation>
    <scope>NUCLEOTIDE SEQUENCE [LARGE SCALE GENOMIC DNA]</scope>
    <source>
        <strain evidence="3">cv. GT1</strain>
        <tissue evidence="2">Leaf</tissue>
    </source>
</reference>
<sequence>MITLAIMDLDLALRVPKPATDKEAFRGTMSDHVDTAKAFLKDLEKRFDKNEKAETSTILAKLISMRGYKFYDPMTKSIFETGNARFFEDVEFVGGERLKDFVFEEEYVDIPLIAMENDQEQFHIPDIIQEATPDQDNVIDPRTQPQEVVPKEQTLQPQEP</sequence>
<name>A0A6A6MPC3_HEVBR</name>
<keyword evidence="3" id="KW-1185">Reference proteome</keyword>
<accession>A0A6A6MPC3</accession>